<dbReference type="EMBL" id="STFF01000010">
    <property type="protein sequence ID" value="THU32973.1"/>
    <property type="molecule type" value="Genomic_DNA"/>
</dbReference>
<dbReference type="RefSeq" id="WP_136580163.1">
    <property type="nucleotide sequence ID" value="NZ_STFF01000010.1"/>
</dbReference>
<dbReference type="GO" id="GO:0043565">
    <property type="term" value="F:sequence-specific DNA binding"/>
    <property type="evidence" value="ECO:0007669"/>
    <property type="project" value="InterPro"/>
</dbReference>
<comment type="caution">
    <text evidence="5">The sequence shown here is derived from an EMBL/GenBank/DDBJ whole genome shotgun (WGS) entry which is preliminary data.</text>
</comment>
<sequence>MNFQTFAPPENLTPFIKSFWALSSGIDTPVMTLRAFPDGCPGVIMVESESAVCDIHKKKLPGIYLHGQSIKASELTYSGKFSAIGINFQPHALRSVFGINANELTNTGIDITSLQTKKTVSFSEQFINEETIEGRIKMLADFLLLQQQNNTRQTDEAVRYAIGLIVQSKGNLLLKELHKKLQLSERTLERRFNQAIGISPKLFSRICRFQETLHQLRSSSYDKLSDIAYENEYFDQSYFIRVFKEFTGFSPLEFKKTMQSQGY</sequence>
<evidence type="ECO:0000259" key="4">
    <source>
        <dbReference type="PROSITE" id="PS01124"/>
    </source>
</evidence>
<dbReference type="PANTHER" id="PTHR46796">
    <property type="entry name" value="HTH-TYPE TRANSCRIPTIONAL ACTIVATOR RHAS-RELATED"/>
    <property type="match status" value="1"/>
</dbReference>
<dbReference type="PANTHER" id="PTHR46796:SF13">
    <property type="entry name" value="HTH-TYPE TRANSCRIPTIONAL ACTIVATOR RHAS"/>
    <property type="match status" value="1"/>
</dbReference>
<evidence type="ECO:0000256" key="3">
    <source>
        <dbReference type="ARBA" id="ARBA00023163"/>
    </source>
</evidence>
<proteinExistence type="predicted"/>
<keyword evidence="6" id="KW-1185">Reference proteome</keyword>
<evidence type="ECO:0000313" key="5">
    <source>
        <dbReference type="EMBL" id="THU32973.1"/>
    </source>
</evidence>
<dbReference type="InterPro" id="IPR046532">
    <property type="entry name" value="DUF6597"/>
</dbReference>
<dbReference type="Pfam" id="PF12833">
    <property type="entry name" value="HTH_18"/>
    <property type="match status" value="1"/>
</dbReference>
<keyword evidence="1" id="KW-0805">Transcription regulation</keyword>
<accession>A0A4S8HDN1</accession>
<dbReference type="OrthoDB" id="323290at2"/>
<dbReference type="InterPro" id="IPR018060">
    <property type="entry name" value="HTH_AraC"/>
</dbReference>
<evidence type="ECO:0000313" key="6">
    <source>
        <dbReference type="Proteomes" id="UP000306918"/>
    </source>
</evidence>
<evidence type="ECO:0000256" key="2">
    <source>
        <dbReference type="ARBA" id="ARBA00023125"/>
    </source>
</evidence>
<dbReference type="InterPro" id="IPR009057">
    <property type="entry name" value="Homeodomain-like_sf"/>
</dbReference>
<reference evidence="5 6" key="1">
    <citation type="submission" date="2019-04" db="EMBL/GenBank/DDBJ databases">
        <title>Niastella caeni sp. nov., isolated from activated sludge.</title>
        <authorList>
            <person name="Sheng M."/>
        </authorList>
    </citation>
    <scope>NUCLEOTIDE SEQUENCE [LARGE SCALE GENOMIC DNA]</scope>
    <source>
        <strain evidence="5 6">HX-2-15</strain>
    </source>
</reference>
<dbReference type="PROSITE" id="PS01124">
    <property type="entry name" value="HTH_ARAC_FAMILY_2"/>
    <property type="match status" value="1"/>
</dbReference>
<feature type="domain" description="HTH araC/xylS-type" evidence="4">
    <location>
        <begin position="155"/>
        <end position="257"/>
    </location>
</feature>
<organism evidence="5 6">
    <name type="scientific">Niastella caeni</name>
    <dbReference type="NCBI Taxonomy" id="2569763"/>
    <lineage>
        <taxon>Bacteria</taxon>
        <taxon>Pseudomonadati</taxon>
        <taxon>Bacteroidota</taxon>
        <taxon>Chitinophagia</taxon>
        <taxon>Chitinophagales</taxon>
        <taxon>Chitinophagaceae</taxon>
        <taxon>Niastella</taxon>
    </lineage>
</organism>
<keyword evidence="2" id="KW-0238">DNA-binding</keyword>
<keyword evidence="3" id="KW-0804">Transcription</keyword>
<dbReference type="SMART" id="SM00342">
    <property type="entry name" value="HTH_ARAC"/>
    <property type="match status" value="1"/>
</dbReference>
<dbReference type="InterPro" id="IPR050204">
    <property type="entry name" value="AraC_XylS_family_regulators"/>
</dbReference>
<protein>
    <submittedName>
        <fullName evidence="5">AraC family transcriptional regulator</fullName>
    </submittedName>
</protein>
<evidence type="ECO:0000256" key="1">
    <source>
        <dbReference type="ARBA" id="ARBA00023015"/>
    </source>
</evidence>
<gene>
    <name evidence="5" type="ORF">FAM09_26375</name>
</gene>
<dbReference type="GO" id="GO:0003700">
    <property type="term" value="F:DNA-binding transcription factor activity"/>
    <property type="evidence" value="ECO:0007669"/>
    <property type="project" value="InterPro"/>
</dbReference>
<dbReference type="AlphaFoldDB" id="A0A4S8HDN1"/>
<dbReference type="Proteomes" id="UP000306918">
    <property type="component" value="Unassembled WGS sequence"/>
</dbReference>
<dbReference type="SUPFAM" id="SSF46689">
    <property type="entry name" value="Homeodomain-like"/>
    <property type="match status" value="1"/>
</dbReference>
<name>A0A4S8HDN1_9BACT</name>
<dbReference type="Pfam" id="PF20240">
    <property type="entry name" value="DUF6597"/>
    <property type="match status" value="1"/>
</dbReference>
<dbReference type="Gene3D" id="1.10.10.60">
    <property type="entry name" value="Homeodomain-like"/>
    <property type="match status" value="1"/>
</dbReference>